<protein>
    <submittedName>
        <fullName evidence="1">Uncharacterized protein</fullName>
    </submittedName>
</protein>
<keyword evidence="1" id="KW-0614">Plasmid</keyword>
<accession>A0ABZ2C8N1</accession>
<dbReference type="EMBL" id="CP133276">
    <property type="protein sequence ID" value="WVX67835.1"/>
    <property type="molecule type" value="Genomic_DNA"/>
</dbReference>
<geneLocation type="plasmid" evidence="1 2">
    <name>pBealeia6</name>
</geneLocation>
<evidence type="ECO:0000313" key="1">
    <source>
        <dbReference type="EMBL" id="WVX67835.1"/>
    </source>
</evidence>
<organism evidence="1 2">
    <name type="scientific">Candidatus Bealeia paramacronuclearis</name>
    <dbReference type="NCBI Taxonomy" id="1921001"/>
    <lineage>
        <taxon>Bacteria</taxon>
        <taxon>Pseudomonadati</taxon>
        <taxon>Pseudomonadota</taxon>
        <taxon>Alphaproteobacteria</taxon>
        <taxon>Holosporales</taxon>
        <taxon>Holosporaceae</taxon>
        <taxon>Candidatus Bealeia</taxon>
    </lineage>
</organism>
<keyword evidence="2" id="KW-1185">Reference proteome</keyword>
<name>A0ABZ2C8N1_9PROT</name>
<sequence>MHDVVSDLAILSGNYTFGLPLYDTYQSKQKFTERICSSLRA</sequence>
<reference evidence="1 2" key="1">
    <citation type="journal article" date="2024" name="Environ. Microbiol.">
        <title>Novel evolutionary insights on the interactions of the Holosporales (Alphaproteobacteria) with eukaryotic hosts from comparative genomics.</title>
        <authorList>
            <person name="Giovannini M."/>
            <person name="Petroni G."/>
            <person name="Castelli M."/>
        </authorList>
    </citation>
    <scope>NUCLEOTIDE SEQUENCE [LARGE SCALE GENOMIC DNA]</scope>
    <source>
        <strain evidence="1 2">US_Bl 15I1</strain>
    </source>
</reference>
<evidence type="ECO:0000313" key="2">
    <source>
        <dbReference type="Proteomes" id="UP001330434"/>
    </source>
</evidence>
<dbReference type="Proteomes" id="UP001330434">
    <property type="component" value="Plasmid pBealeia6"/>
</dbReference>
<gene>
    <name evidence="1" type="ORF">Bealeia1_02054</name>
</gene>
<proteinExistence type="predicted"/>